<dbReference type="EMBL" id="MING01000019">
    <property type="protein sequence ID" value="POG13996.1"/>
    <property type="molecule type" value="Genomic_DNA"/>
</dbReference>
<evidence type="ECO:0000313" key="2">
    <source>
        <dbReference type="Proteomes" id="UP000237378"/>
    </source>
</evidence>
<dbReference type="Pfam" id="PF04449">
    <property type="entry name" value="Fimbrial_CS1"/>
    <property type="match status" value="1"/>
</dbReference>
<sequence length="163" mass="17195">MKSYVLAVPFLALFAGAAVASAPAPISQNISVTAVIPGNEFSVAPIGDWLDKGVTLEYEPEREDFKAVSERFSAQSDVGAIQAHLLYTAALQDPQTDEKIDLIISVGGKQLALTATEVMSAEDAKVGKELPITFNAIRPDSGYVKGEYAGTVSVLFETSSASL</sequence>
<comment type="caution">
    <text evidence="1">The sequence shown here is derived from an EMBL/GenBank/DDBJ whole genome shotgun (WGS) entry which is preliminary data.</text>
</comment>
<reference evidence="1 2" key="1">
    <citation type="submission" date="2016-08" db="EMBL/GenBank/DDBJ databases">
        <authorList>
            <person name="Seilhamer J.J."/>
        </authorList>
    </citation>
    <scope>NUCLEOTIDE SEQUENCE [LARGE SCALE GENOMIC DNA]</scope>
    <source>
        <strain evidence="1 2">KH-18-2</strain>
    </source>
</reference>
<protein>
    <submittedName>
        <fullName evidence="1">Uncharacterized protein</fullName>
    </submittedName>
</protein>
<gene>
    <name evidence="1" type="ORF">BGP82_06090</name>
</gene>
<dbReference type="AlphaFoldDB" id="A0A1X1A8S5"/>
<organism evidence="1 2">
    <name type="scientific">Pseudomonas putida</name>
    <name type="common">Arthrobacter siderocapsulatus</name>
    <dbReference type="NCBI Taxonomy" id="303"/>
    <lineage>
        <taxon>Bacteria</taxon>
        <taxon>Pseudomonadati</taxon>
        <taxon>Pseudomonadota</taxon>
        <taxon>Gammaproteobacteria</taxon>
        <taxon>Pseudomonadales</taxon>
        <taxon>Pseudomonadaceae</taxon>
        <taxon>Pseudomonas</taxon>
    </lineage>
</organism>
<proteinExistence type="predicted"/>
<accession>A0A1X1A8S5</accession>
<reference evidence="1 2" key="2">
    <citation type="submission" date="2018-03" db="EMBL/GenBank/DDBJ databases">
        <title>Draft genome of Pseudomonas putida strain KH-18-2.</title>
        <authorList>
            <person name="Yoshizawa S."/>
            <person name="Khan N.H."/>
            <person name="Nishimura M."/>
            <person name="Chiura H.X."/>
            <person name="Ogura Y."/>
            <person name="Hayashi T."/>
            <person name="Kogure K."/>
        </authorList>
    </citation>
    <scope>NUCLEOTIDE SEQUENCE [LARGE SCALE GENOMIC DNA]</scope>
    <source>
        <strain evidence="1 2">KH-18-2</strain>
    </source>
</reference>
<name>A0A1X1A8S5_PSEPU</name>
<dbReference type="Gene3D" id="2.60.40.2040">
    <property type="entry name" value="CFA/I fimbrial subunit E, pilin domain"/>
    <property type="match status" value="1"/>
</dbReference>
<dbReference type="GO" id="GO:0009289">
    <property type="term" value="C:pilus"/>
    <property type="evidence" value="ECO:0007669"/>
    <property type="project" value="InterPro"/>
</dbReference>
<dbReference type="Proteomes" id="UP000237378">
    <property type="component" value="Unassembled WGS sequence"/>
</dbReference>
<dbReference type="InterPro" id="IPR007540">
    <property type="entry name" value="Fimbrial_CS1-type"/>
</dbReference>
<dbReference type="RefSeq" id="WP_084850776.1">
    <property type="nucleotide sequence ID" value="NZ_CP047152.1"/>
</dbReference>
<evidence type="ECO:0000313" key="1">
    <source>
        <dbReference type="EMBL" id="POG13996.1"/>
    </source>
</evidence>